<dbReference type="OrthoDB" id="9798192at2"/>
<comment type="similarity">
    <text evidence="1">Belongs to the glycosyl hydrolase 25 family.</text>
</comment>
<dbReference type="InterPro" id="IPR002053">
    <property type="entry name" value="Glyco_hydro_25"/>
</dbReference>
<accession>A0A108UBR9</accession>
<gene>
    <name evidence="4" type="ORF">AZ78_3856</name>
</gene>
<dbReference type="EC" id="3.2.1.17" evidence="4"/>
<dbReference type="GO" id="GO:0016052">
    <property type="term" value="P:carbohydrate catabolic process"/>
    <property type="evidence" value="ECO:0007669"/>
    <property type="project" value="TreeGrafter"/>
</dbReference>
<dbReference type="Proteomes" id="UP000023435">
    <property type="component" value="Unassembled WGS sequence"/>
</dbReference>
<dbReference type="GO" id="GO:0009253">
    <property type="term" value="P:peptidoglycan catabolic process"/>
    <property type="evidence" value="ECO:0007669"/>
    <property type="project" value="InterPro"/>
</dbReference>
<dbReference type="AlphaFoldDB" id="A0A108UBR9"/>
<evidence type="ECO:0000256" key="1">
    <source>
        <dbReference type="ARBA" id="ARBA00010646"/>
    </source>
</evidence>
<dbReference type="PROSITE" id="PS51904">
    <property type="entry name" value="GLYCOSYL_HYDROL_F25_2"/>
    <property type="match status" value="1"/>
</dbReference>
<organism evidence="4 5">
    <name type="scientific">Lysobacter capsici AZ78</name>
    <dbReference type="NCBI Taxonomy" id="1444315"/>
    <lineage>
        <taxon>Bacteria</taxon>
        <taxon>Pseudomonadati</taxon>
        <taxon>Pseudomonadota</taxon>
        <taxon>Gammaproteobacteria</taxon>
        <taxon>Lysobacterales</taxon>
        <taxon>Lysobacteraceae</taxon>
        <taxon>Lysobacter</taxon>
    </lineage>
</organism>
<dbReference type="InterPro" id="IPR018077">
    <property type="entry name" value="Glyco_hydro_fam25_subgr"/>
</dbReference>
<protein>
    <submittedName>
        <fullName evidence="4">Lyzozyme M1 (1,4-beta-N-acetylmuramidase)</fullName>
        <ecNumber evidence="4">3.2.1.17</ecNumber>
    </submittedName>
</protein>
<dbReference type="PANTHER" id="PTHR34135">
    <property type="entry name" value="LYSOZYME"/>
    <property type="match status" value="1"/>
</dbReference>
<evidence type="ECO:0000313" key="4">
    <source>
        <dbReference type="EMBL" id="KWS06301.1"/>
    </source>
</evidence>
<evidence type="ECO:0000256" key="2">
    <source>
        <dbReference type="ARBA" id="ARBA00022801"/>
    </source>
</evidence>
<dbReference type="GO" id="GO:0003796">
    <property type="term" value="F:lysozyme activity"/>
    <property type="evidence" value="ECO:0007669"/>
    <property type="project" value="UniProtKB-EC"/>
</dbReference>
<evidence type="ECO:0000313" key="5">
    <source>
        <dbReference type="Proteomes" id="UP000023435"/>
    </source>
</evidence>
<dbReference type="Pfam" id="PF01183">
    <property type="entry name" value="Glyco_hydro_25"/>
    <property type="match status" value="1"/>
</dbReference>
<reference evidence="4 5" key="1">
    <citation type="journal article" date="2014" name="Genome Announc.">
        <title>Draft Genome Sequence of Lysobacter capsici AZ78, a Bacterium Antagonistic to Plant-Pathogenic Oomycetes.</title>
        <authorList>
            <person name="Puopolo G."/>
            <person name="Sonego P."/>
            <person name="Engelen K."/>
            <person name="Pertot I."/>
        </authorList>
    </citation>
    <scope>NUCLEOTIDE SEQUENCE [LARGE SCALE GENOMIC DNA]</scope>
    <source>
        <strain evidence="4 5">AZ78</strain>
    </source>
</reference>
<proteinExistence type="inferred from homology"/>
<dbReference type="InterPro" id="IPR017853">
    <property type="entry name" value="GH"/>
</dbReference>
<dbReference type="SMART" id="SM00641">
    <property type="entry name" value="Glyco_25"/>
    <property type="match status" value="1"/>
</dbReference>
<keyword evidence="5" id="KW-1185">Reference proteome</keyword>
<dbReference type="GO" id="GO:0016998">
    <property type="term" value="P:cell wall macromolecule catabolic process"/>
    <property type="evidence" value="ECO:0007669"/>
    <property type="project" value="InterPro"/>
</dbReference>
<sequence>MKQRIVRIALWIAALILLAALGVAAAWWLFLHWQPDRERFPLRGIDVSHHQAAIDWPAVARNDVAFAYLKASEGGDHRDRRFAENWRAARAAGIATGAYHFFTFCRGGVEQARNFIGAVPVAADALPPAVDLEFGGNCGKTPDDATLRRELDAYLQAVEQAYAKPALLYVTPEFLAAYRQALPPRALWRRAIVRAPDASAPWVLWQYHNRARVAGIVGPVDLNVFDGDAAAFARWRDSVAPSQPRAGGETDKQAP</sequence>
<dbReference type="SUPFAM" id="SSF51445">
    <property type="entry name" value="(Trans)glycosidases"/>
    <property type="match status" value="1"/>
</dbReference>
<evidence type="ECO:0000256" key="3">
    <source>
        <dbReference type="ARBA" id="ARBA00023295"/>
    </source>
</evidence>
<dbReference type="PANTHER" id="PTHR34135:SF2">
    <property type="entry name" value="LYSOZYME"/>
    <property type="match status" value="1"/>
</dbReference>
<keyword evidence="3 4" id="KW-0326">Glycosidase</keyword>
<comment type="caution">
    <text evidence="4">The sequence shown here is derived from an EMBL/GenBank/DDBJ whole genome shotgun (WGS) entry which is preliminary data.</text>
</comment>
<dbReference type="EMBL" id="JAJA02000001">
    <property type="protein sequence ID" value="KWS06301.1"/>
    <property type="molecule type" value="Genomic_DNA"/>
</dbReference>
<name>A0A108UBR9_9GAMM</name>
<keyword evidence="2 4" id="KW-0378">Hydrolase</keyword>
<dbReference type="Gene3D" id="3.20.20.80">
    <property type="entry name" value="Glycosidases"/>
    <property type="match status" value="1"/>
</dbReference>
<dbReference type="RefSeq" id="WP_082723736.1">
    <property type="nucleotide sequence ID" value="NZ_JAJA02000001.1"/>
</dbReference>